<dbReference type="Gene3D" id="3.90.1150.60">
    <property type="entry name" value="Methioning gamme-lyase, C-terminal domain"/>
    <property type="match status" value="1"/>
</dbReference>
<evidence type="ECO:0008006" key="2">
    <source>
        <dbReference type="Google" id="ProtNLM"/>
    </source>
</evidence>
<accession>A0A645H5K0</accession>
<dbReference type="PANTHER" id="PTHR46658:SF1">
    <property type="entry name" value="CYS OR MET METABOLISM PYRIDOXAL-PHOSPHATE-DEPENDENT ENZYME"/>
    <property type="match status" value="1"/>
</dbReference>
<evidence type="ECO:0000313" key="1">
    <source>
        <dbReference type="EMBL" id="MPN33622.1"/>
    </source>
</evidence>
<dbReference type="PANTHER" id="PTHR46658">
    <property type="entry name" value="CYS OR MET METABOLISM PYRIDOXAL-PHOSPHATE-DEPENDENT ENZYME"/>
    <property type="match status" value="1"/>
</dbReference>
<organism evidence="1">
    <name type="scientific">bioreactor metagenome</name>
    <dbReference type="NCBI Taxonomy" id="1076179"/>
    <lineage>
        <taxon>unclassified sequences</taxon>
        <taxon>metagenomes</taxon>
        <taxon>ecological metagenomes</taxon>
    </lineage>
</organism>
<dbReference type="Pfam" id="PF06838">
    <property type="entry name" value="Met_gamma_lyase"/>
    <property type="match status" value="1"/>
</dbReference>
<gene>
    <name evidence="1" type="ORF">SDC9_181111</name>
</gene>
<reference evidence="1" key="1">
    <citation type="submission" date="2019-08" db="EMBL/GenBank/DDBJ databases">
        <authorList>
            <person name="Kucharzyk K."/>
            <person name="Murdoch R.W."/>
            <person name="Higgins S."/>
            <person name="Loffler F."/>
        </authorList>
    </citation>
    <scope>NUCLEOTIDE SEQUENCE</scope>
</reference>
<comment type="caution">
    <text evidence="1">The sequence shown here is derived from an EMBL/GenBank/DDBJ whole genome shotgun (WGS) entry which is preliminary data.</text>
</comment>
<name>A0A645H5K0_9ZZZZ</name>
<sequence length="122" mass="13675">MHLLAFVMNKLGYTVSPHWSETRNDIIQAIRFPESTALIEFCRAVQRVSPVDSHLLLEPWDMPGYQHQVIMAAGAFIQGSSIELSADAPMREPYTVYVQGGLTLEHVKLAIEEIGETLLSHL</sequence>
<dbReference type="EMBL" id="VSSQ01086206">
    <property type="protein sequence ID" value="MPN33622.1"/>
    <property type="molecule type" value="Genomic_DNA"/>
</dbReference>
<protein>
    <recommendedName>
        <fullName evidence="2">Aluminum resistance protein</fullName>
    </recommendedName>
</protein>
<dbReference type="InterPro" id="IPR009651">
    <property type="entry name" value="Met_g_lyase_put"/>
</dbReference>
<dbReference type="AlphaFoldDB" id="A0A645H5K0"/>
<proteinExistence type="predicted"/>